<dbReference type="EMBL" id="LR031874">
    <property type="protein sequence ID" value="VDD25753.1"/>
    <property type="molecule type" value="Genomic_DNA"/>
</dbReference>
<feature type="compositionally biased region" description="Basic and acidic residues" evidence="1">
    <location>
        <begin position="1"/>
        <end position="10"/>
    </location>
</feature>
<feature type="domain" description="RNase H type-1" evidence="2">
    <location>
        <begin position="77"/>
        <end position="141"/>
    </location>
</feature>
<evidence type="ECO:0000259" key="2">
    <source>
        <dbReference type="Pfam" id="PF13456"/>
    </source>
</evidence>
<dbReference type="GO" id="GO:0003676">
    <property type="term" value="F:nucleic acid binding"/>
    <property type="evidence" value="ECO:0007669"/>
    <property type="project" value="InterPro"/>
</dbReference>
<dbReference type="SUPFAM" id="SSF53098">
    <property type="entry name" value="Ribonuclease H-like"/>
    <property type="match status" value="1"/>
</dbReference>
<accession>A0A3P6D3X6</accession>
<dbReference type="GO" id="GO:0004523">
    <property type="term" value="F:RNA-DNA hybrid ribonuclease activity"/>
    <property type="evidence" value="ECO:0007669"/>
    <property type="project" value="InterPro"/>
</dbReference>
<dbReference type="AlphaFoldDB" id="A0A3P6D3X6"/>
<dbReference type="PANTHER" id="PTHR47074">
    <property type="entry name" value="BNAC02G40300D PROTEIN"/>
    <property type="match status" value="1"/>
</dbReference>
<evidence type="ECO:0000256" key="1">
    <source>
        <dbReference type="SAM" id="MobiDB-lite"/>
    </source>
</evidence>
<organism evidence="3">
    <name type="scientific">Brassica oleracea</name>
    <name type="common">Wild cabbage</name>
    <dbReference type="NCBI Taxonomy" id="3712"/>
    <lineage>
        <taxon>Eukaryota</taxon>
        <taxon>Viridiplantae</taxon>
        <taxon>Streptophyta</taxon>
        <taxon>Embryophyta</taxon>
        <taxon>Tracheophyta</taxon>
        <taxon>Spermatophyta</taxon>
        <taxon>Magnoliopsida</taxon>
        <taxon>eudicotyledons</taxon>
        <taxon>Gunneridae</taxon>
        <taxon>Pentapetalae</taxon>
        <taxon>rosids</taxon>
        <taxon>malvids</taxon>
        <taxon>Brassicales</taxon>
        <taxon>Brassicaceae</taxon>
        <taxon>Brassiceae</taxon>
        <taxon>Brassica</taxon>
    </lineage>
</organism>
<feature type="compositionally biased region" description="Polar residues" evidence="1">
    <location>
        <begin position="11"/>
        <end position="22"/>
    </location>
</feature>
<dbReference type="InterPro" id="IPR002156">
    <property type="entry name" value="RNaseH_domain"/>
</dbReference>
<protein>
    <recommendedName>
        <fullName evidence="2">RNase H type-1 domain-containing protein</fullName>
    </recommendedName>
</protein>
<dbReference type="CDD" id="cd06222">
    <property type="entry name" value="RNase_H_like"/>
    <property type="match status" value="1"/>
</dbReference>
<sequence>MEYARNDATEWKQTGASQLTQGGLNGRRERSRRESHWTRPPKDWLKCNTDGSFMNIGEHNTVGWIIRDENGVYKGAAQATGKRIILENDCSKEIDILNGKTLHFSFYNWIREIKWWVMKFYEVRFQWTSRVATKCAGKLARSRLLQPIDFVFHNYVPTILLNLLHEDYVKSNFH</sequence>
<dbReference type="PANTHER" id="PTHR47074:SF78">
    <property type="entry name" value="GB|AAF30348.1-RELATED"/>
    <property type="match status" value="1"/>
</dbReference>
<reference evidence="3" key="1">
    <citation type="submission" date="2018-11" db="EMBL/GenBank/DDBJ databases">
        <authorList>
            <consortium name="Genoscope - CEA"/>
            <person name="William W."/>
        </authorList>
    </citation>
    <scope>NUCLEOTIDE SEQUENCE</scope>
</reference>
<evidence type="ECO:0000313" key="3">
    <source>
        <dbReference type="EMBL" id="VDD25753.1"/>
    </source>
</evidence>
<dbReference type="InterPro" id="IPR044730">
    <property type="entry name" value="RNase_H-like_dom_plant"/>
</dbReference>
<feature type="region of interest" description="Disordered" evidence="1">
    <location>
        <begin position="1"/>
        <end position="40"/>
    </location>
</feature>
<feature type="compositionally biased region" description="Basic and acidic residues" evidence="1">
    <location>
        <begin position="26"/>
        <end position="40"/>
    </location>
</feature>
<name>A0A3P6D3X6_BRAOL</name>
<dbReference type="InterPro" id="IPR052929">
    <property type="entry name" value="RNase_H-like_EbsB-rel"/>
</dbReference>
<dbReference type="Pfam" id="PF13456">
    <property type="entry name" value="RVT_3"/>
    <property type="match status" value="1"/>
</dbReference>
<proteinExistence type="predicted"/>
<gene>
    <name evidence="3" type="ORF">BOLC2T11077H</name>
</gene>
<dbReference type="InterPro" id="IPR012337">
    <property type="entry name" value="RNaseH-like_sf"/>
</dbReference>